<evidence type="ECO:0000313" key="4">
    <source>
        <dbReference type="EMBL" id="TLS65974.1"/>
    </source>
</evidence>
<evidence type="ECO:0000256" key="3">
    <source>
        <dbReference type="ARBA" id="ARBA00023186"/>
    </source>
</evidence>
<reference evidence="4 5" key="1">
    <citation type="journal article" date="2019" name="Appl. Environ. Microbiol.">
        <title>Environmental Evidence and Genomic Insight of Iron-oxidizing Bacteria Preference Towards More Corrosion Resistant Stainless Steel at Higher Salinities.</title>
        <authorList>
            <person name="Garrison C.E."/>
            <person name="Price K.A."/>
            <person name="Field E.K."/>
        </authorList>
    </citation>
    <scope>NUCLEOTIDE SEQUENCE [LARGE SCALE GENOMIC DNA]</scope>
    <source>
        <strain evidence="4 5">P3</strain>
    </source>
</reference>
<dbReference type="Gene3D" id="1.10.150.250">
    <property type="entry name" value="Flavinator of succinate dehydrogenase"/>
    <property type="match status" value="1"/>
</dbReference>
<evidence type="ECO:0000256" key="2">
    <source>
        <dbReference type="ARBA" id="ARBA00019418"/>
    </source>
</evidence>
<dbReference type="Pfam" id="PF03937">
    <property type="entry name" value="Sdh5"/>
    <property type="match status" value="1"/>
</dbReference>
<dbReference type="Proteomes" id="UP000306585">
    <property type="component" value="Unassembled WGS sequence"/>
</dbReference>
<accession>A0A5R9GRV7</accession>
<protein>
    <recommendedName>
        <fullName evidence="2">FAD assembly factor SdhE</fullName>
    </recommendedName>
</protein>
<dbReference type="RefSeq" id="WP_138240004.1">
    <property type="nucleotide sequence ID" value="NZ_VBRY01000012.1"/>
</dbReference>
<dbReference type="InterPro" id="IPR005631">
    <property type="entry name" value="SDH"/>
</dbReference>
<proteinExistence type="inferred from homology"/>
<dbReference type="EMBL" id="VBRY01000012">
    <property type="protein sequence ID" value="TLS65974.1"/>
    <property type="molecule type" value="Genomic_DNA"/>
</dbReference>
<dbReference type="InterPro" id="IPR036714">
    <property type="entry name" value="SDH_sf"/>
</dbReference>
<dbReference type="AlphaFoldDB" id="A0A5R9GRV7"/>
<organism evidence="4 5">
    <name type="scientific">Mariprofundus erugo</name>
    <dbReference type="NCBI Taxonomy" id="2528639"/>
    <lineage>
        <taxon>Bacteria</taxon>
        <taxon>Pseudomonadati</taxon>
        <taxon>Pseudomonadota</taxon>
        <taxon>Candidatius Mariprofundia</taxon>
        <taxon>Mariprofundales</taxon>
        <taxon>Mariprofundaceae</taxon>
        <taxon>Mariprofundus</taxon>
    </lineage>
</organism>
<comment type="caution">
    <text evidence="4">The sequence shown here is derived from an EMBL/GenBank/DDBJ whole genome shotgun (WGS) entry which is preliminary data.</text>
</comment>
<keyword evidence="5" id="KW-1185">Reference proteome</keyword>
<keyword evidence="3" id="KW-0143">Chaperone</keyword>
<dbReference type="OrthoDB" id="5296609at2"/>
<name>A0A5R9GRV7_9PROT</name>
<evidence type="ECO:0000256" key="1">
    <source>
        <dbReference type="ARBA" id="ARBA00008571"/>
    </source>
</evidence>
<comment type="similarity">
    <text evidence="1">Belongs to the SdhE FAD assembly factor family.</text>
</comment>
<evidence type="ECO:0000313" key="5">
    <source>
        <dbReference type="Proteomes" id="UP000306585"/>
    </source>
</evidence>
<gene>
    <name evidence="4" type="ORF">FEF65_11680</name>
</gene>
<sequence>MNESELRVRRLRYRLNRQGMLELDAWLARLLQADFNDADTVGAIESLLECEPPHLQAMMQGDVRVPEALAGWLACR</sequence>
<dbReference type="SUPFAM" id="SSF109910">
    <property type="entry name" value="YgfY-like"/>
    <property type="match status" value="1"/>
</dbReference>